<name>A0A3E4W1J5_9BACT</name>
<dbReference type="Proteomes" id="UP000260780">
    <property type="component" value="Unassembled WGS sequence"/>
</dbReference>
<protein>
    <recommendedName>
        <fullName evidence="1">HD-CE domain-containing protein</fullName>
    </recommendedName>
</protein>
<dbReference type="Pfam" id="PF24391">
    <property type="entry name" value="HD-CE"/>
    <property type="match status" value="1"/>
</dbReference>
<accession>A0A3E4W1J5</accession>
<gene>
    <name evidence="2" type="ORF">DXC17_13890</name>
</gene>
<evidence type="ECO:0000313" key="3">
    <source>
        <dbReference type="Proteomes" id="UP000260780"/>
    </source>
</evidence>
<reference evidence="2 3" key="1">
    <citation type="submission" date="2018-08" db="EMBL/GenBank/DDBJ databases">
        <title>A genome reference for cultivated species of the human gut microbiota.</title>
        <authorList>
            <person name="Zou Y."/>
            <person name="Xue W."/>
            <person name="Luo G."/>
        </authorList>
    </citation>
    <scope>NUCLEOTIDE SEQUENCE [LARGE SCALE GENOMIC DNA]</scope>
    <source>
        <strain evidence="2 3">OM08-14</strain>
    </source>
</reference>
<feature type="domain" description="HD-CE" evidence="1">
    <location>
        <begin position="53"/>
        <end position="213"/>
    </location>
</feature>
<sequence>MNLEEFFETKHSIDFPSEKDYVAIYRTFKQFMNSEIHNEVKSVTTRLDNKVYLNDHSANHVKMVMQKVSAILKDCSYLTPYECFILLVAIQIHDAGHIFNGREGHEKTGRNLMEKLEVTTMEKKIIGDIARAHSGKNDPIGGLSYKTTIFGQTVRIQELAALLRFGDELADENSRASSYMLEKGLIPEESKLYHAFSESLYNFMPDKESHSIQMGFCLTKQQVQNKYKKENSDIYLLDEIYIRTFKTFQECLYYNRFVNYEHQFHSINIKIEFLDEFDSFFDPISYRIEEKGYPTLLINNVFEYCGTQLERSANKLTGEYVRSVCGF</sequence>
<dbReference type="AlphaFoldDB" id="A0A3E4W1J5"/>
<comment type="caution">
    <text evidence="2">The sequence shown here is derived from an EMBL/GenBank/DDBJ whole genome shotgun (WGS) entry which is preliminary data.</text>
</comment>
<dbReference type="InterPro" id="IPR056471">
    <property type="entry name" value="HD-CE"/>
</dbReference>
<organism evidence="2 3">
    <name type="scientific">Phocaeicola plebeius</name>
    <dbReference type="NCBI Taxonomy" id="310297"/>
    <lineage>
        <taxon>Bacteria</taxon>
        <taxon>Pseudomonadati</taxon>
        <taxon>Bacteroidota</taxon>
        <taxon>Bacteroidia</taxon>
        <taxon>Bacteroidales</taxon>
        <taxon>Bacteroidaceae</taxon>
        <taxon>Phocaeicola</taxon>
    </lineage>
</organism>
<dbReference type="SUPFAM" id="SSF109604">
    <property type="entry name" value="HD-domain/PDEase-like"/>
    <property type="match status" value="1"/>
</dbReference>
<proteinExistence type="predicted"/>
<dbReference type="Gene3D" id="1.10.3210.10">
    <property type="entry name" value="Hypothetical protein af1432"/>
    <property type="match status" value="1"/>
</dbReference>
<dbReference type="EMBL" id="QSTF01000047">
    <property type="protein sequence ID" value="RGM36078.1"/>
    <property type="molecule type" value="Genomic_DNA"/>
</dbReference>
<dbReference type="RefSeq" id="WP_117748341.1">
    <property type="nucleotide sequence ID" value="NZ_DBFJNX010000170.1"/>
</dbReference>
<evidence type="ECO:0000259" key="1">
    <source>
        <dbReference type="Pfam" id="PF24391"/>
    </source>
</evidence>
<evidence type="ECO:0000313" key="2">
    <source>
        <dbReference type="EMBL" id="RGM36078.1"/>
    </source>
</evidence>